<name>M1C4L8_SOLTU</name>
<dbReference type="Gramene" id="PGSC0003DMT400059697">
    <property type="protein sequence ID" value="PGSC0003DMT400059697"/>
    <property type="gene ID" value="PGSC0003DMG400023207"/>
</dbReference>
<gene>
    <name evidence="4" type="primary">LOC102596538</name>
</gene>
<feature type="region of interest" description="Disordered" evidence="2">
    <location>
        <begin position="168"/>
        <end position="188"/>
    </location>
</feature>
<feature type="compositionally biased region" description="Polar residues" evidence="2">
    <location>
        <begin position="178"/>
        <end position="188"/>
    </location>
</feature>
<keyword evidence="1" id="KW-0175">Coiled coil</keyword>
<proteinExistence type="predicted"/>
<evidence type="ECO:0000313" key="5">
    <source>
        <dbReference type="Proteomes" id="UP000011115"/>
    </source>
</evidence>
<accession>M1C4L8</accession>
<feature type="coiled-coil region" evidence="1">
    <location>
        <begin position="112"/>
        <end position="139"/>
    </location>
</feature>
<dbReference type="HOGENOM" id="CLU_1443360_0_0_1"/>
<keyword evidence="5" id="KW-1185">Reference proteome</keyword>
<dbReference type="InParanoid" id="M1C4L8"/>
<dbReference type="Proteomes" id="UP000011115">
    <property type="component" value="Unassembled WGS sequence"/>
</dbReference>
<dbReference type="InterPro" id="IPR029480">
    <property type="entry name" value="Transpos_assoc"/>
</dbReference>
<dbReference type="Pfam" id="PF13963">
    <property type="entry name" value="Transpos_assoc"/>
    <property type="match status" value="1"/>
</dbReference>
<protein>
    <submittedName>
        <fullName evidence="4">Retrotransposon protein, Ty3-gypsy subclass</fullName>
    </submittedName>
</protein>
<evidence type="ECO:0000256" key="2">
    <source>
        <dbReference type="SAM" id="MobiDB-lite"/>
    </source>
</evidence>
<organism evidence="4 5">
    <name type="scientific">Solanum tuberosum</name>
    <name type="common">Potato</name>
    <dbReference type="NCBI Taxonomy" id="4113"/>
    <lineage>
        <taxon>Eukaryota</taxon>
        <taxon>Viridiplantae</taxon>
        <taxon>Streptophyta</taxon>
        <taxon>Embryophyta</taxon>
        <taxon>Tracheophyta</taxon>
        <taxon>Spermatophyta</taxon>
        <taxon>Magnoliopsida</taxon>
        <taxon>eudicotyledons</taxon>
        <taxon>Gunneridae</taxon>
        <taxon>Pentapetalae</taxon>
        <taxon>asterids</taxon>
        <taxon>lamiids</taxon>
        <taxon>Solanales</taxon>
        <taxon>Solanaceae</taxon>
        <taxon>Solanoideae</taxon>
        <taxon>Solaneae</taxon>
        <taxon>Solanum</taxon>
    </lineage>
</organism>
<dbReference type="EnsemblPlants" id="PGSC0003DMT400059697">
    <property type="protein sequence ID" value="PGSC0003DMT400059697"/>
    <property type="gene ID" value="PGSC0003DMG400023207"/>
</dbReference>
<evidence type="ECO:0000259" key="3">
    <source>
        <dbReference type="Pfam" id="PF13963"/>
    </source>
</evidence>
<evidence type="ECO:0000256" key="1">
    <source>
        <dbReference type="SAM" id="Coils"/>
    </source>
</evidence>
<reference evidence="5" key="1">
    <citation type="journal article" date="2011" name="Nature">
        <title>Genome sequence and analysis of the tuber crop potato.</title>
        <authorList>
            <consortium name="The Potato Genome Sequencing Consortium"/>
        </authorList>
    </citation>
    <scope>NUCLEOTIDE SEQUENCE [LARGE SCALE GENOMIC DNA]</scope>
    <source>
        <strain evidence="5">cv. DM1-3 516 R44</strain>
    </source>
</reference>
<reference evidence="4" key="2">
    <citation type="submission" date="2015-06" db="UniProtKB">
        <authorList>
            <consortium name="EnsemblPlants"/>
        </authorList>
    </citation>
    <scope>IDENTIFICATION</scope>
    <source>
        <strain evidence="4">DM1-3 516 R44</strain>
    </source>
</reference>
<sequence length="188" mass="21454">MDLPRYGKEYINGVQCFLDFAYTVGDPQGEEIQCPCAKCCNIRWYRRNVIYDHLICYGFVKGYTRWINHGEWAIVMKVDSDKDDEVNSNVSIDGKSVTASYLKIDEEISKFKQQYADDVASIRSDIQRLKEEVRELRHFMSVLVQNNPVLDVQDVAEYSGSNLLSRADANSAGDMRGQNLSCSSESTH</sequence>
<dbReference type="AlphaFoldDB" id="M1C4L8"/>
<evidence type="ECO:0000313" key="4">
    <source>
        <dbReference type="EnsemblPlants" id="PGSC0003DMT400059697"/>
    </source>
</evidence>
<dbReference type="PaxDb" id="4113-PGSC0003DMT400059697"/>
<feature type="domain" description="Transposase-associated" evidence="3">
    <location>
        <begin position="3"/>
        <end position="71"/>
    </location>
</feature>